<organism evidence="2 3">
    <name type="scientific">Homarus americanus</name>
    <name type="common">American lobster</name>
    <dbReference type="NCBI Taxonomy" id="6706"/>
    <lineage>
        <taxon>Eukaryota</taxon>
        <taxon>Metazoa</taxon>
        <taxon>Ecdysozoa</taxon>
        <taxon>Arthropoda</taxon>
        <taxon>Crustacea</taxon>
        <taxon>Multicrustacea</taxon>
        <taxon>Malacostraca</taxon>
        <taxon>Eumalacostraca</taxon>
        <taxon>Eucarida</taxon>
        <taxon>Decapoda</taxon>
        <taxon>Pleocyemata</taxon>
        <taxon>Astacidea</taxon>
        <taxon>Nephropoidea</taxon>
        <taxon>Nephropidae</taxon>
        <taxon>Homarus</taxon>
    </lineage>
</organism>
<name>A0A8J5MNR9_HOMAM</name>
<dbReference type="AlphaFoldDB" id="A0A8J5MNR9"/>
<evidence type="ECO:0000313" key="2">
    <source>
        <dbReference type="EMBL" id="KAG7158228.1"/>
    </source>
</evidence>
<feature type="compositionally biased region" description="Polar residues" evidence="1">
    <location>
        <begin position="241"/>
        <end position="252"/>
    </location>
</feature>
<feature type="region of interest" description="Disordered" evidence="1">
    <location>
        <begin position="228"/>
        <end position="286"/>
    </location>
</feature>
<evidence type="ECO:0000313" key="3">
    <source>
        <dbReference type="Proteomes" id="UP000747542"/>
    </source>
</evidence>
<reference evidence="2" key="1">
    <citation type="journal article" date="2021" name="Sci. Adv.">
        <title>The American lobster genome reveals insights on longevity, neural, and immune adaptations.</title>
        <authorList>
            <person name="Polinski J.M."/>
            <person name="Zimin A.V."/>
            <person name="Clark K.F."/>
            <person name="Kohn A.B."/>
            <person name="Sadowski N."/>
            <person name="Timp W."/>
            <person name="Ptitsyn A."/>
            <person name="Khanna P."/>
            <person name="Romanova D.Y."/>
            <person name="Williams P."/>
            <person name="Greenwood S.J."/>
            <person name="Moroz L.L."/>
            <person name="Walt D.R."/>
            <person name="Bodnar A.G."/>
        </authorList>
    </citation>
    <scope>NUCLEOTIDE SEQUENCE</scope>
    <source>
        <strain evidence="2">GMGI-L3</strain>
    </source>
</reference>
<comment type="caution">
    <text evidence="2">The sequence shown here is derived from an EMBL/GenBank/DDBJ whole genome shotgun (WGS) entry which is preliminary data.</text>
</comment>
<feature type="compositionally biased region" description="Basic and acidic residues" evidence="1">
    <location>
        <begin position="253"/>
        <end position="262"/>
    </location>
</feature>
<dbReference type="EMBL" id="JAHLQT010035566">
    <property type="protein sequence ID" value="KAG7158228.1"/>
    <property type="molecule type" value="Genomic_DNA"/>
</dbReference>
<dbReference type="Proteomes" id="UP000747542">
    <property type="component" value="Unassembled WGS sequence"/>
</dbReference>
<accession>A0A8J5MNR9</accession>
<sequence length="325" mass="36804">MMRIRACELVKSKMETTKVLTSLLVLTLTGPTLGYPYTRGVVSRTSGRSRDQFLDGGLGDYLMGYTDDEQYALPQYEPNKRYAFAAQRPRINPETLAAFLPILADANNDDDYVYDYNTYSDDDGTWYENTANGETVEDNLLPVLLQRRTSRYSMDDLETLERKAAMEDNTENQLYALMANKQQNLKRTSIPLLGSRVAVPPRLLRKGQKEEAYDIPATSVRRPVFARTVTTQPEEQTETQSINKNDNNSNTQKPEETKKDSSDSSSTTTTTTTNHNNVLSSSSSNINELQDIEMELLEQRRAPQKRFVAEKQSLPQQLVSLKKVA</sequence>
<feature type="compositionally biased region" description="Low complexity" evidence="1">
    <location>
        <begin position="228"/>
        <end position="240"/>
    </location>
</feature>
<proteinExistence type="predicted"/>
<evidence type="ECO:0000256" key="1">
    <source>
        <dbReference type="SAM" id="MobiDB-lite"/>
    </source>
</evidence>
<keyword evidence="3" id="KW-1185">Reference proteome</keyword>
<gene>
    <name evidence="2" type="ORF">Hamer_G008864</name>
</gene>
<feature type="compositionally biased region" description="Low complexity" evidence="1">
    <location>
        <begin position="263"/>
        <end position="286"/>
    </location>
</feature>
<protein>
    <submittedName>
        <fullName evidence="2">Uncharacterized protein</fullName>
    </submittedName>
</protein>